<evidence type="ECO:0000313" key="5">
    <source>
        <dbReference type="EMBL" id="CCM63509.1"/>
    </source>
</evidence>
<feature type="region of interest" description="Disordered" evidence="2">
    <location>
        <begin position="27"/>
        <end position="49"/>
    </location>
</feature>
<dbReference type="InterPro" id="IPR013320">
    <property type="entry name" value="ConA-like_dom_sf"/>
</dbReference>
<dbReference type="OrthoDB" id="9809583at2"/>
<accession>R4YY75</accession>
<dbReference type="EMBL" id="CANL01000018">
    <property type="protein sequence ID" value="CCM63509.1"/>
    <property type="molecule type" value="Genomic_DNA"/>
</dbReference>
<feature type="chain" id="PRO_5039272299" evidence="3">
    <location>
        <begin position="28"/>
        <end position="301"/>
    </location>
</feature>
<dbReference type="SUPFAM" id="SSF49899">
    <property type="entry name" value="Concanavalin A-like lectins/glucanases"/>
    <property type="match status" value="1"/>
</dbReference>
<evidence type="ECO:0000259" key="4">
    <source>
        <dbReference type="PROSITE" id="PS51762"/>
    </source>
</evidence>
<evidence type="ECO:0000256" key="2">
    <source>
        <dbReference type="SAM" id="MobiDB-lite"/>
    </source>
</evidence>
<evidence type="ECO:0000256" key="1">
    <source>
        <dbReference type="ARBA" id="ARBA00006865"/>
    </source>
</evidence>
<dbReference type="InterPro" id="IPR000757">
    <property type="entry name" value="Beta-glucanase-like"/>
</dbReference>
<dbReference type="eggNOG" id="COG2273">
    <property type="taxonomic scope" value="Bacteria"/>
</dbReference>
<feature type="compositionally biased region" description="Low complexity" evidence="2">
    <location>
        <begin position="291"/>
        <end position="301"/>
    </location>
</feature>
<dbReference type="PROSITE" id="PS51257">
    <property type="entry name" value="PROKAR_LIPOPROTEIN"/>
    <property type="match status" value="1"/>
</dbReference>
<evidence type="ECO:0000256" key="3">
    <source>
        <dbReference type="SAM" id="SignalP"/>
    </source>
</evidence>
<keyword evidence="6" id="KW-1185">Reference proteome</keyword>
<dbReference type="PANTHER" id="PTHR10963">
    <property type="entry name" value="GLYCOSYL HYDROLASE-RELATED"/>
    <property type="match status" value="1"/>
</dbReference>
<proteinExistence type="inferred from homology"/>
<comment type="similarity">
    <text evidence="1">Belongs to the glycosyl hydrolase 16 family.</text>
</comment>
<dbReference type="InterPro" id="IPR050546">
    <property type="entry name" value="Glycosyl_Hydrlase_16"/>
</dbReference>
<reference evidence="5 6" key="1">
    <citation type="journal article" date="2013" name="ISME J.">
        <title>Metabolic model for the filamentous 'Candidatus Microthrix parvicella' based on genomic and metagenomic analyses.</title>
        <authorList>
            <person name="Jon McIlroy S."/>
            <person name="Kristiansen R."/>
            <person name="Albertsen M."/>
            <person name="Michael Karst S."/>
            <person name="Rossetti S."/>
            <person name="Lund Nielsen J."/>
            <person name="Tandoi V."/>
            <person name="James Seviour R."/>
            <person name="Nielsen P.H."/>
        </authorList>
    </citation>
    <scope>NUCLEOTIDE SEQUENCE [LARGE SCALE GENOMIC DNA]</scope>
    <source>
        <strain evidence="5 6">RN1</strain>
    </source>
</reference>
<dbReference type="AlphaFoldDB" id="R4YY75"/>
<dbReference type="Gene3D" id="2.60.120.200">
    <property type="match status" value="1"/>
</dbReference>
<keyword evidence="5" id="KW-0378">Hydrolase</keyword>
<feature type="domain" description="GH16" evidence="4">
    <location>
        <begin position="35"/>
        <end position="283"/>
    </location>
</feature>
<feature type="signal peptide" evidence="3">
    <location>
        <begin position="1"/>
        <end position="27"/>
    </location>
</feature>
<protein>
    <submittedName>
        <fullName evidence="5">Putative secreted glucosidase</fullName>
        <ecNumber evidence="5">3.2.1.-</ecNumber>
    </submittedName>
</protein>
<keyword evidence="5" id="KW-0326">Glycosidase</keyword>
<dbReference type="RefSeq" id="WP_012226203.1">
    <property type="nucleotide sequence ID" value="NZ_HG422565.1"/>
</dbReference>
<dbReference type="GO" id="GO:0005975">
    <property type="term" value="P:carbohydrate metabolic process"/>
    <property type="evidence" value="ECO:0007669"/>
    <property type="project" value="InterPro"/>
</dbReference>
<feature type="region of interest" description="Disordered" evidence="2">
    <location>
        <begin position="282"/>
        <end position="301"/>
    </location>
</feature>
<sequence>MNLRRTRMTRGAALLAAPLLIATACSGNDTNEQADSSTTTTTPSGPTPRFADEFDVDGPLDWEVWEPIIEKRHESYQTDRDKNVRVEDGNLVIEAHQEDYKDAKYTSAMIQTRESFQYGRFEARMKLPETPGTWPAFWLVNDDQWPDFGEIDVMEHFARETETKGEPQSMGYVETNLHSTPPKAVPALTDWGRATSTQVDVAEWHTYAVEWAEGEIRFFIDDEETATHVRPPKGDEQTWPFDDHPEVIAFDMFLGAYAGEVDSAALPQQLLVDWVRVWPLDDAAGEEAPDDTTPPSTTQSG</sequence>
<dbReference type="GO" id="GO:0004553">
    <property type="term" value="F:hydrolase activity, hydrolyzing O-glycosyl compounds"/>
    <property type="evidence" value="ECO:0007669"/>
    <property type="project" value="InterPro"/>
</dbReference>
<comment type="caution">
    <text evidence="5">The sequence shown here is derived from an EMBL/GenBank/DDBJ whole genome shotgun (WGS) entry which is preliminary data.</text>
</comment>
<organism evidence="5 6">
    <name type="scientific">Candidatus Neomicrothrix parvicella RN1</name>
    <dbReference type="NCBI Taxonomy" id="1229780"/>
    <lineage>
        <taxon>Bacteria</taxon>
        <taxon>Bacillati</taxon>
        <taxon>Actinomycetota</taxon>
        <taxon>Acidimicrobiia</taxon>
        <taxon>Acidimicrobiales</taxon>
        <taxon>Microthrixaceae</taxon>
        <taxon>Candidatus Neomicrothrix</taxon>
    </lineage>
</organism>
<dbReference type="EC" id="3.2.1.-" evidence="5"/>
<gene>
    <name evidence="5" type="ORF">BN381_250002</name>
</gene>
<dbReference type="PROSITE" id="PS51762">
    <property type="entry name" value="GH16_2"/>
    <property type="match status" value="1"/>
</dbReference>
<dbReference type="STRING" id="1229780.BN381_250002"/>
<dbReference type="Proteomes" id="UP000018291">
    <property type="component" value="Unassembled WGS sequence"/>
</dbReference>
<dbReference type="PANTHER" id="PTHR10963:SF55">
    <property type="entry name" value="GLYCOSIDE HYDROLASE FAMILY 16 PROTEIN"/>
    <property type="match status" value="1"/>
</dbReference>
<dbReference type="Pfam" id="PF00722">
    <property type="entry name" value="Glyco_hydro_16"/>
    <property type="match status" value="1"/>
</dbReference>
<name>R4YY75_9ACTN</name>
<dbReference type="CDD" id="cd08023">
    <property type="entry name" value="GH16_laminarinase_like"/>
    <property type="match status" value="1"/>
</dbReference>
<evidence type="ECO:0000313" key="6">
    <source>
        <dbReference type="Proteomes" id="UP000018291"/>
    </source>
</evidence>
<keyword evidence="3" id="KW-0732">Signal</keyword>
<dbReference type="HOGENOM" id="CLU_019533_0_1_11"/>
<feature type="compositionally biased region" description="Low complexity" evidence="2">
    <location>
        <begin position="36"/>
        <end position="48"/>
    </location>
</feature>